<accession>A0ABU3P7Z1</accession>
<keyword evidence="4" id="KW-1185">Reference proteome</keyword>
<feature type="region of interest" description="Disordered" evidence="1">
    <location>
        <begin position="1"/>
        <end position="50"/>
    </location>
</feature>
<comment type="caution">
    <text evidence="3">The sequence shown here is derived from an EMBL/GenBank/DDBJ whole genome shotgun (WGS) entry which is preliminary data.</text>
</comment>
<evidence type="ECO:0000256" key="1">
    <source>
        <dbReference type="SAM" id="MobiDB-lite"/>
    </source>
</evidence>
<evidence type="ECO:0000259" key="2">
    <source>
        <dbReference type="Pfam" id="PF13699"/>
    </source>
</evidence>
<dbReference type="EMBL" id="JAVXZY010000001">
    <property type="protein sequence ID" value="MDT8998213.1"/>
    <property type="molecule type" value="Genomic_DNA"/>
</dbReference>
<dbReference type="Pfam" id="PF13699">
    <property type="entry name" value="eCIS_core"/>
    <property type="match status" value="1"/>
</dbReference>
<organism evidence="3 4">
    <name type="scientific">Roseateles aquae</name>
    <dbReference type="NCBI Taxonomy" id="3077235"/>
    <lineage>
        <taxon>Bacteria</taxon>
        <taxon>Pseudomonadati</taxon>
        <taxon>Pseudomonadota</taxon>
        <taxon>Betaproteobacteria</taxon>
        <taxon>Burkholderiales</taxon>
        <taxon>Sphaerotilaceae</taxon>
        <taxon>Roseateles</taxon>
    </lineage>
</organism>
<evidence type="ECO:0000313" key="4">
    <source>
        <dbReference type="Proteomes" id="UP001246372"/>
    </source>
</evidence>
<evidence type="ECO:0000313" key="3">
    <source>
        <dbReference type="EMBL" id="MDT8998213.1"/>
    </source>
</evidence>
<dbReference type="Proteomes" id="UP001246372">
    <property type="component" value="Unassembled WGS sequence"/>
</dbReference>
<reference evidence="3" key="1">
    <citation type="submission" date="2023-09" db="EMBL/GenBank/DDBJ databases">
        <title>Paucibacter sp. APW11 Genome sequencing and assembly.</title>
        <authorList>
            <person name="Kim I."/>
        </authorList>
    </citation>
    <scope>NUCLEOTIDE SEQUENCE</scope>
    <source>
        <strain evidence="3">APW11</strain>
    </source>
</reference>
<dbReference type="RefSeq" id="WP_315648525.1">
    <property type="nucleotide sequence ID" value="NZ_JAVXZY010000001.1"/>
</dbReference>
<dbReference type="InterPro" id="IPR025295">
    <property type="entry name" value="eCIS_core_dom"/>
</dbReference>
<gene>
    <name evidence="3" type="ORF">RQP53_02870</name>
</gene>
<feature type="domain" description="eCIS core" evidence="2">
    <location>
        <begin position="69"/>
        <end position="134"/>
    </location>
</feature>
<sequence length="521" mass="56217">MSNAPRQRLAAEPAGPQRSPAADADTAVAHGGGSALPAWSDSPRQLKQAEQLTQLQPAAAPSATAQGGLPDGLRSGIEALSGIDMSGVRVHRNSTKPAALQAHAYAQGQDIHLGPGQEKHLPHEAWHVVQQAQGRVRPTMQMKAGVPVNDDAGLEREADVMGAKATQIGSVPSGTSRPTRAPNANGGIQKAAIQRKVGFEIEVLPYRIQESDERQLAKAEVLHQADGWKLTPDGHTDDNWTPEYVVAAIDETTNADQIPVVLGQVAAHARDQLQTPQSWSAGQDLTVYEDMDQELVGNFHVTGGLRLSRLAQVIKLLYPGDEALATRAEGTHYFDENYKNVVALIALQVADLVNNPGQDGASAKQRVSMLSRTDLGLVLAKVKGWKRKETFVADVLTASQVARNARLFNHVLPGSGGSGRTIDDQQNLTVSQWLDQLWTGADYVWSETADDQGGHFPMERVGPSTLGHRAEGVILELRALQEQGVYSPRVDDWADVGVKYATIFRMLNDKKTNPQIRAALE</sequence>
<proteinExistence type="predicted"/>
<protein>
    <submittedName>
        <fullName evidence="3">DUF4157 domain-containing protein</fullName>
    </submittedName>
</protein>
<name>A0ABU3P7Z1_9BURK</name>